<evidence type="ECO:0000313" key="2">
    <source>
        <dbReference type="EMBL" id="PZR83919.1"/>
    </source>
</evidence>
<evidence type="ECO:0000256" key="1">
    <source>
        <dbReference type="SAM" id="MobiDB-lite"/>
    </source>
</evidence>
<dbReference type="Proteomes" id="UP000248724">
    <property type="component" value="Unassembled WGS sequence"/>
</dbReference>
<dbReference type="EMBL" id="QHBU01000019">
    <property type="protein sequence ID" value="PZR83919.1"/>
    <property type="molecule type" value="Genomic_DNA"/>
</dbReference>
<feature type="non-terminal residue" evidence="2">
    <location>
        <position position="432"/>
    </location>
</feature>
<proteinExistence type="predicted"/>
<gene>
    <name evidence="2" type="ORF">DLM65_00885</name>
</gene>
<evidence type="ECO:0000313" key="3">
    <source>
        <dbReference type="Proteomes" id="UP000248724"/>
    </source>
</evidence>
<name>A0A2W5ZEN9_9BACT</name>
<comment type="caution">
    <text evidence="2">The sequence shown here is derived from an EMBL/GenBank/DDBJ whole genome shotgun (WGS) entry which is preliminary data.</text>
</comment>
<feature type="compositionally biased region" description="Low complexity" evidence="1">
    <location>
        <begin position="129"/>
        <end position="139"/>
    </location>
</feature>
<sequence>MRGPEVGGLSLDVTRRLWGPKIVVNSLDEDGHVVESLRAHRNHPVSLAVRADLASRPSAGRAVYWSTDRGDHPEGVSYDPKPRFGQWLGEKAYALAWNMPLIGMGGRVRREADAAARREAETPTPETPPAAEAPTGEMPVVVPAPAGPTAEERHNAELDTIIDEIAPPRAQSLEHGPAVTATHPNAVSRRAKAKTSDLRTVRIVGVRVKASDNEVVRGLAARTNEAVQRAREFREAALAAEEATTSARGLVENLPANDHPSAPGHRAAAEEIARAAEARNPLARLAFDHAREIATSLRQMTLDARAEHHAGLSSREPDVVSGVLDKIAHDCHRSRATEAQMRSARSSGRLAPHPGGRYGSHRVSEARMLAQRVLETYPENLKRSDEIRAQREVLAEIAAVDPGSTRAERTAAAARIGALASAALAPTPAVHP</sequence>
<protein>
    <submittedName>
        <fullName evidence="2">Uncharacterized protein</fullName>
    </submittedName>
</protein>
<accession>A0A2W5ZEN9</accession>
<feature type="region of interest" description="Disordered" evidence="1">
    <location>
        <begin position="110"/>
        <end position="139"/>
    </location>
</feature>
<dbReference type="AlphaFoldDB" id="A0A2W5ZEN9"/>
<organism evidence="2 3">
    <name type="scientific">Candidatus Aeolococcus gillhamiae</name>
    <dbReference type="NCBI Taxonomy" id="3127015"/>
    <lineage>
        <taxon>Bacteria</taxon>
        <taxon>Bacillati</taxon>
        <taxon>Candidatus Dormiibacterota</taxon>
        <taxon>Candidatus Dormibacteria</taxon>
        <taxon>Candidatus Aeolococcales</taxon>
        <taxon>Candidatus Aeolococcaceae</taxon>
        <taxon>Candidatus Aeolococcus</taxon>
    </lineage>
</organism>
<feature type="region of interest" description="Disordered" evidence="1">
    <location>
        <begin position="335"/>
        <end position="361"/>
    </location>
</feature>
<reference evidence="2 3" key="1">
    <citation type="journal article" date="2017" name="Nature">
        <title>Atmospheric trace gases support primary production in Antarctic desert surface soil.</title>
        <authorList>
            <person name="Ji M."/>
            <person name="Greening C."/>
            <person name="Vanwonterghem I."/>
            <person name="Carere C.R."/>
            <person name="Bay S.K."/>
            <person name="Steen J.A."/>
            <person name="Montgomery K."/>
            <person name="Lines T."/>
            <person name="Beardall J."/>
            <person name="van Dorst J."/>
            <person name="Snape I."/>
            <person name="Stott M.B."/>
            <person name="Hugenholtz P."/>
            <person name="Ferrari B.C."/>
        </authorList>
    </citation>
    <scope>NUCLEOTIDE SEQUENCE [LARGE SCALE GENOMIC DNA]</scope>
    <source>
        <strain evidence="2">RRmetagenome_bin12</strain>
    </source>
</reference>
<feature type="compositionally biased region" description="Basic and acidic residues" evidence="1">
    <location>
        <begin position="110"/>
        <end position="121"/>
    </location>
</feature>